<evidence type="ECO:0000256" key="4">
    <source>
        <dbReference type="PROSITE-ProRule" id="PRU00335"/>
    </source>
</evidence>
<dbReference type="InterPro" id="IPR001647">
    <property type="entry name" value="HTH_TetR"/>
</dbReference>
<dbReference type="PRINTS" id="PR00455">
    <property type="entry name" value="HTHTETR"/>
</dbReference>
<organism evidence="6 7">
    <name type="scientific">Winslowiella arboricola</name>
    <dbReference type="NCBI Taxonomy" id="2978220"/>
    <lineage>
        <taxon>Bacteria</taxon>
        <taxon>Pseudomonadati</taxon>
        <taxon>Pseudomonadota</taxon>
        <taxon>Gammaproteobacteria</taxon>
        <taxon>Enterobacterales</taxon>
        <taxon>Erwiniaceae</taxon>
        <taxon>Winslowiella</taxon>
    </lineage>
</organism>
<dbReference type="SUPFAM" id="SSF48498">
    <property type="entry name" value="Tetracyclin repressor-like, C-terminal domain"/>
    <property type="match status" value="1"/>
</dbReference>
<dbReference type="Gene3D" id="1.10.10.60">
    <property type="entry name" value="Homeodomain-like"/>
    <property type="match status" value="1"/>
</dbReference>
<dbReference type="Gene3D" id="1.10.357.10">
    <property type="entry name" value="Tetracycline Repressor, domain 2"/>
    <property type="match status" value="1"/>
</dbReference>
<accession>A0A9J6PQT3</accession>
<keyword evidence="3" id="KW-0804">Transcription</keyword>
<evidence type="ECO:0000313" key="6">
    <source>
        <dbReference type="EMBL" id="MCU5779810.1"/>
    </source>
</evidence>
<evidence type="ECO:0000256" key="2">
    <source>
        <dbReference type="ARBA" id="ARBA00023125"/>
    </source>
</evidence>
<evidence type="ECO:0000313" key="7">
    <source>
        <dbReference type="Proteomes" id="UP001064262"/>
    </source>
</evidence>
<comment type="caution">
    <text evidence="6">The sequence shown here is derived from an EMBL/GenBank/DDBJ whole genome shotgun (WGS) entry which is preliminary data.</text>
</comment>
<dbReference type="Proteomes" id="UP001064262">
    <property type="component" value="Unassembled WGS sequence"/>
</dbReference>
<protein>
    <submittedName>
        <fullName evidence="6">TetR/AcrR family transcriptional regulator</fullName>
    </submittedName>
</protein>
<reference evidence="6" key="1">
    <citation type="submission" date="2022-09" db="EMBL/GenBank/DDBJ databases">
        <title>Winslowiella arboricola sp. nov., isolated from bleeding cankers on broadleaf hosts.</title>
        <authorList>
            <person name="Brady C."/>
            <person name="Kaur S."/>
            <person name="Crampton B."/>
            <person name="Maddock D."/>
            <person name="Arnold D."/>
            <person name="Denman S."/>
        </authorList>
    </citation>
    <scope>NUCLEOTIDE SEQUENCE</scope>
    <source>
        <strain evidence="6">BAC 15a-03b</strain>
    </source>
</reference>
<evidence type="ECO:0000256" key="3">
    <source>
        <dbReference type="ARBA" id="ARBA00023163"/>
    </source>
</evidence>
<keyword evidence="1" id="KW-0805">Transcription regulation</keyword>
<evidence type="ECO:0000256" key="1">
    <source>
        <dbReference type="ARBA" id="ARBA00023015"/>
    </source>
</evidence>
<dbReference type="RefSeq" id="WP_267141789.1">
    <property type="nucleotide sequence ID" value="NZ_JAODIL010000063.1"/>
</dbReference>
<name>A0A9J6PQT3_9GAMM</name>
<dbReference type="InterPro" id="IPR009057">
    <property type="entry name" value="Homeodomain-like_sf"/>
</dbReference>
<evidence type="ECO:0000259" key="5">
    <source>
        <dbReference type="PROSITE" id="PS50977"/>
    </source>
</evidence>
<gene>
    <name evidence="6" type="ORF">N5923_20175</name>
</gene>
<dbReference type="SUPFAM" id="SSF46689">
    <property type="entry name" value="Homeodomain-like"/>
    <property type="match status" value="1"/>
</dbReference>
<feature type="DNA-binding region" description="H-T-H motif" evidence="4">
    <location>
        <begin position="32"/>
        <end position="51"/>
    </location>
</feature>
<dbReference type="PANTHER" id="PTHR47506:SF7">
    <property type="entry name" value="TRANSCRIPTIONAL REGULATORY PROTEIN"/>
    <property type="match status" value="1"/>
</dbReference>
<dbReference type="PANTHER" id="PTHR47506">
    <property type="entry name" value="TRANSCRIPTIONAL REGULATORY PROTEIN"/>
    <property type="match status" value="1"/>
</dbReference>
<dbReference type="InterPro" id="IPR023772">
    <property type="entry name" value="DNA-bd_HTH_TetR-type_CS"/>
</dbReference>
<keyword evidence="2 4" id="KW-0238">DNA-binding</keyword>
<dbReference type="InterPro" id="IPR036271">
    <property type="entry name" value="Tet_transcr_reg_TetR-rel_C_sf"/>
</dbReference>
<sequence length="187" mass="20330">MAWPEAQCATTRQMILDSAARLFATGGYGAVSIDEIMQSAGLTRGAFYHHFSSKRELYTEALRNGARAGGALLDRAGREGLKEVVQAYLCMEHREGEDMHCPLAFMVSDAARQGGSVQRNYTQLLQAFIARISASLASETEREDHQQAVQIAVSMIGGLALARAVDDKALAAEILTASQQLCFQFLD</sequence>
<dbReference type="AlphaFoldDB" id="A0A9J6PQT3"/>
<dbReference type="GO" id="GO:0003677">
    <property type="term" value="F:DNA binding"/>
    <property type="evidence" value="ECO:0007669"/>
    <property type="project" value="UniProtKB-UniRule"/>
</dbReference>
<feature type="domain" description="HTH tetR-type" evidence="5">
    <location>
        <begin position="9"/>
        <end position="69"/>
    </location>
</feature>
<dbReference type="PROSITE" id="PS50977">
    <property type="entry name" value="HTH_TETR_2"/>
    <property type="match status" value="1"/>
</dbReference>
<dbReference type="Pfam" id="PF00440">
    <property type="entry name" value="TetR_N"/>
    <property type="match status" value="1"/>
</dbReference>
<dbReference type="EMBL" id="JAODIM010000043">
    <property type="protein sequence ID" value="MCU5779810.1"/>
    <property type="molecule type" value="Genomic_DNA"/>
</dbReference>
<dbReference type="PROSITE" id="PS01081">
    <property type="entry name" value="HTH_TETR_1"/>
    <property type="match status" value="1"/>
</dbReference>
<proteinExistence type="predicted"/>
<keyword evidence="7" id="KW-1185">Reference proteome</keyword>